<feature type="non-terminal residue" evidence="1">
    <location>
        <position position="1"/>
    </location>
</feature>
<evidence type="ECO:0000313" key="2">
    <source>
        <dbReference type="Proteomes" id="UP000789920"/>
    </source>
</evidence>
<comment type="caution">
    <text evidence="1">The sequence shown here is derived from an EMBL/GenBank/DDBJ whole genome shotgun (WGS) entry which is preliminary data.</text>
</comment>
<accession>A0ACA9S4K6</accession>
<proteinExistence type="predicted"/>
<name>A0ACA9S4K6_9GLOM</name>
<dbReference type="Proteomes" id="UP000789920">
    <property type="component" value="Unassembled WGS sequence"/>
</dbReference>
<reference evidence="1" key="1">
    <citation type="submission" date="2021-06" db="EMBL/GenBank/DDBJ databases">
        <authorList>
            <person name="Kallberg Y."/>
            <person name="Tangrot J."/>
            <person name="Rosling A."/>
        </authorList>
    </citation>
    <scope>NUCLEOTIDE SEQUENCE</scope>
    <source>
        <strain evidence="1">MA461A</strain>
    </source>
</reference>
<protein>
    <submittedName>
        <fullName evidence="1">20648_t:CDS:1</fullName>
    </submittedName>
</protein>
<evidence type="ECO:0000313" key="1">
    <source>
        <dbReference type="EMBL" id="CAG8826836.1"/>
    </source>
</evidence>
<keyword evidence="2" id="KW-1185">Reference proteome</keyword>
<dbReference type="EMBL" id="CAJVQC010092845">
    <property type="protein sequence ID" value="CAG8826836.1"/>
    <property type="molecule type" value="Genomic_DNA"/>
</dbReference>
<gene>
    <name evidence="1" type="ORF">RPERSI_LOCUS26824</name>
</gene>
<feature type="non-terminal residue" evidence="1">
    <location>
        <position position="48"/>
    </location>
</feature>
<organism evidence="1 2">
    <name type="scientific">Racocetra persica</name>
    <dbReference type="NCBI Taxonomy" id="160502"/>
    <lineage>
        <taxon>Eukaryota</taxon>
        <taxon>Fungi</taxon>
        <taxon>Fungi incertae sedis</taxon>
        <taxon>Mucoromycota</taxon>
        <taxon>Glomeromycotina</taxon>
        <taxon>Glomeromycetes</taxon>
        <taxon>Diversisporales</taxon>
        <taxon>Gigasporaceae</taxon>
        <taxon>Racocetra</taxon>
    </lineage>
</organism>
<sequence length="48" mass="5429">LPVTNPMQAKNFIEANYSVKTDIIPSDNEIITAILDHDCNEDDKKKPE</sequence>